<dbReference type="OrthoDB" id="5296884at2"/>
<dbReference type="Proteomes" id="UP000037939">
    <property type="component" value="Unassembled WGS sequence"/>
</dbReference>
<proteinExistence type="predicted"/>
<reference evidence="1 2" key="1">
    <citation type="submission" date="2015-07" db="EMBL/GenBank/DDBJ databases">
        <title>Draft genome sequence of the Amantichitinum ursilacus IGB-41, a new chitin-degrading bacterium.</title>
        <authorList>
            <person name="Kirstahler P."/>
            <person name="Guenther M."/>
            <person name="Grumaz C."/>
            <person name="Rupp S."/>
            <person name="Zibek S."/>
            <person name="Sohn K."/>
        </authorList>
    </citation>
    <scope>NUCLEOTIDE SEQUENCE [LARGE SCALE GENOMIC DNA]</scope>
    <source>
        <strain evidence="1 2">IGB-41</strain>
    </source>
</reference>
<dbReference type="RefSeq" id="WP_083459445.1">
    <property type="nucleotide sequence ID" value="NZ_LAQT01000036.1"/>
</dbReference>
<dbReference type="AlphaFoldDB" id="A0A0N0XIG1"/>
<dbReference type="InterPro" id="IPR029033">
    <property type="entry name" value="His_PPase_superfam"/>
</dbReference>
<organism evidence="1 2">
    <name type="scientific">Amantichitinum ursilacus</name>
    <dbReference type="NCBI Taxonomy" id="857265"/>
    <lineage>
        <taxon>Bacteria</taxon>
        <taxon>Pseudomonadati</taxon>
        <taxon>Pseudomonadota</taxon>
        <taxon>Betaproteobacteria</taxon>
        <taxon>Neisseriales</taxon>
        <taxon>Chitinibacteraceae</taxon>
        <taxon>Amantichitinum</taxon>
    </lineage>
</organism>
<keyword evidence="2" id="KW-1185">Reference proteome</keyword>
<dbReference type="InterPro" id="IPR013078">
    <property type="entry name" value="His_Pase_superF_clade-1"/>
</dbReference>
<sequence length="180" mass="19297">MRLYLVRHLAVPTGAGICYGRLDLPAVPPTPQQLADLRAGLPAEALWCSSPAQRCQTLARALYPTPTLVPDLQELDFGKWEACAWSNIGAAALDAWITAGYDGAAHGGESLTTLQQRVWRWADAQAAHLTPSHAVVVITHAGVIRALWSRTTPFEACLGRAVPHGQIIVLDWPPAGVQPG</sequence>
<dbReference type="STRING" id="857265.WG78_20285"/>
<name>A0A0N0XIG1_9NEIS</name>
<dbReference type="SUPFAM" id="SSF53254">
    <property type="entry name" value="Phosphoglycerate mutase-like"/>
    <property type="match status" value="1"/>
</dbReference>
<accession>A0A0N0XIG1</accession>
<evidence type="ECO:0000313" key="2">
    <source>
        <dbReference type="Proteomes" id="UP000037939"/>
    </source>
</evidence>
<comment type="caution">
    <text evidence="1">The sequence shown here is derived from an EMBL/GenBank/DDBJ whole genome shotgun (WGS) entry which is preliminary data.</text>
</comment>
<protein>
    <submittedName>
        <fullName evidence="1">Bifunctional RNase H/acid phosphatase</fullName>
    </submittedName>
</protein>
<evidence type="ECO:0000313" key="1">
    <source>
        <dbReference type="EMBL" id="KPC49698.1"/>
    </source>
</evidence>
<dbReference type="SMART" id="SM00855">
    <property type="entry name" value="PGAM"/>
    <property type="match status" value="1"/>
</dbReference>
<dbReference type="Pfam" id="PF00300">
    <property type="entry name" value="His_Phos_1"/>
    <property type="match status" value="1"/>
</dbReference>
<gene>
    <name evidence="1" type="ORF">WG78_20285</name>
</gene>
<dbReference type="EMBL" id="LAQT01000036">
    <property type="protein sequence ID" value="KPC49698.1"/>
    <property type="molecule type" value="Genomic_DNA"/>
</dbReference>
<dbReference type="Gene3D" id="3.40.50.1240">
    <property type="entry name" value="Phosphoglycerate mutase-like"/>
    <property type="match status" value="1"/>
</dbReference>